<reference evidence="1 2" key="1">
    <citation type="submission" date="2020-08" db="EMBL/GenBank/DDBJ databases">
        <title>Genome sequence of Sphingomonas daechungensis KACC 18115T.</title>
        <authorList>
            <person name="Hyun D.-W."/>
            <person name="Bae J.-W."/>
        </authorList>
    </citation>
    <scope>NUCLEOTIDE SEQUENCE [LARGE SCALE GENOMIC DNA]</scope>
    <source>
        <strain evidence="1 2">KACC 18115</strain>
        <plasmid evidence="1 2">p_unnamed1</plasmid>
    </source>
</reference>
<evidence type="ECO:0000313" key="2">
    <source>
        <dbReference type="Proteomes" id="UP000516134"/>
    </source>
</evidence>
<accession>A0ABX6T451</accession>
<dbReference type="EMBL" id="CP060781">
    <property type="protein sequence ID" value="QNP44569.1"/>
    <property type="molecule type" value="Genomic_DNA"/>
</dbReference>
<gene>
    <name evidence="1" type="ORF">H9L15_15875</name>
</gene>
<sequence length="69" mass="7883">MKLFGTVQSFDAIKGQREIKPETGIDPIRFEKNAVLWDKNVLPTVGQRLSYEEGTNETHQPRALNLRTV</sequence>
<keyword evidence="1" id="KW-0614">Plasmid</keyword>
<organism evidence="1 2">
    <name type="scientific">Sphingomonas daechungensis</name>
    <dbReference type="NCBI Taxonomy" id="1176646"/>
    <lineage>
        <taxon>Bacteria</taxon>
        <taxon>Pseudomonadati</taxon>
        <taxon>Pseudomonadota</taxon>
        <taxon>Alphaproteobacteria</taxon>
        <taxon>Sphingomonadales</taxon>
        <taxon>Sphingomonadaceae</taxon>
        <taxon>Sphingomonas</taxon>
    </lineage>
</organism>
<dbReference type="RefSeq" id="WP_187715987.1">
    <property type="nucleotide sequence ID" value="NZ_BAABJC010000001.1"/>
</dbReference>
<dbReference type="Proteomes" id="UP000516134">
    <property type="component" value="Plasmid p_unnamed1"/>
</dbReference>
<geneLocation type="plasmid" evidence="1 2">
    <name>p_unnamed1</name>
</geneLocation>
<proteinExistence type="predicted"/>
<name>A0ABX6T451_9SPHN</name>
<protein>
    <submittedName>
        <fullName evidence="1">Uncharacterized protein</fullName>
    </submittedName>
</protein>
<keyword evidence="2" id="KW-1185">Reference proteome</keyword>
<evidence type="ECO:0000313" key="1">
    <source>
        <dbReference type="EMBL" id="QNP44569.1"/>
    </source>
</evidence>